<dbReference type="Gramene" id="ONK76104">
    <property type="protein sequence ID" value="ONK76104"/>
    <property type="gene ID" value="A4U43_C03F23950"/>
</dbReference>
<sequence length="108" mass="12249">MAGLTQVFTRNQRLGSSVVILLLSEHIGRKQSNIYLAKYSKLCLLKGNLTDVLQHSSLSVQEPSMVDDITFHLHAKRKGLRRFYLSKSNQQQVVDNTKQLQIGNIVLQ</sequence>
<reference evidence="2" key="1">
    <citation type="journal article" date="2017" name="Nat. Commun.">
        <title>The asparagus genome sheds light on the origin and evolution of a young Y chromosome.</title>
        <authorList>
            <person name="Harkess A."/>
            <person name="Zhou J."/>
            <person name="Xu C."/>
            <person name="Bowers J.E."/>
            <person name="Van der Hulst R."/>
            <person name="Ayyampalayam S."/>
            <person name="Mercati F."/>
            <person name="Riccardi P."/>
            <person name="McKain M.R."/>
            <person name="Kakrana A."/>
            <person name="Tang H."/>
            <person name="Ray J."/>
            <person name="Groenendijk J."/>
            <person name="Arikit S."/>
            <person name="Mathioni S.M."/>
            <person name="Nakano M."/>
            <person name="Shan H."/>
            <person name="Telgmann-Rauber A."/>
            <person name="Kanno A."/>
            <person name="Yue Z."/>
            <person name="Chen H."/>
            <person name="Li W."/>
            <person name="Chen Y."/>
            <person name="Xu X."/>
            <person name="Zhang Y."/>
            <person name="Luo S."/>
            <person name="Chen H."/>
            <person name="Gao J."/>
            <person name="Mao Z."/>
            <person name="Pires J.C."/>
            <person name="Luo M."/>
            <person name="Kudrna D."/>
            <person name="Wing R.A."/>
            <person name="Meyers B.C."/>
            <person name="Yi K."/>
            <person name="Kong H."/>
            <person name="Lavrijsen P."/>
            <person name="Sunseri F."/>
            <person name="Falavigna A."/>
            <person name="Ye Y."/>
            <person name="Leebens-Mack J.H."/>
            <person name="Chen G."/>
        </authorList>
    </citation>
    <scope>NUCLEOTIDE SEQUENCE [LARGE SCALE GENOMIC DNA]</scope>
    <source>
        <strain evidence="2">cv. DH0086</strain>
    </source>
</reference>
<proteinExistence type="predicted"/>
<gene>
    <name evidence="1" type="ORF">A4U43_C03F23950</name>
</gene>
<evidence type="ECO:0000313" key="1">
    <source>
        <dbReference type="EMBL" id="ONK76104.1"/>
    </source>
</evidence>
<organism evidence="1 2">
    <name type="scientific">Asparagus officinalis</name>
    <name type="common">Garden asparagus</name>
    <dbReference type="NCBI Taxonomy" id="4686"/>
    <lineage>
        <taxon>Eukaryota</taxon>
        <taxon>Viridiplantae</taxon>
        <taxon>Streptophyta</taxon>
        <taxon>Embryophyta</taxon>
        <taxon>Tracheophyta</taxon>
        <taxon>Spermatophyta</taxon>
        <taxon>Magnoliopsida</taxon>
        <taxon>Liliopsida</taxon>
        <taxon>Asparagales</taxon>
        <taxon>Asparagaceae</taxon>
        <taxon>Asparagoideae</taxon>
        <taxon>Asparagus</taxon>
    </lineage>
</organism>
<dbReference type="AlphaFoldDB" id="A0A5P1FDG8"/>
<evidence type="ECO:0000313" key="2">
    <source>
        <dbReference type="Proteomes" id="UP000243459"/>
    </source>
</evidence>
<keyword evidence="2" id="KW-1185">Reference proteome</keyword>
<dbReference type="EMBL" id="CM007383">
    <property type="protein sequence ID" value="ONK76104.1"/>
    <property type="molecule type" value="Genomic_DNA"/>
</dbReference>
<protein>
    <submittedName>
        <fullName evidence="1">Uncharacterized protein</fullName>
    </submittedName>
</protein>
<accession>A0A5P1FDG8</accession>
<dbReference type="Proteomes" id="UP000243459">
    <property type="component" value="Chromosome 3"/>
</dbReference>
<name>A0A5P1FDG8_ASPOF</name>